<keyword evidence="2" id="KW-1185">Reference proteome</keyword>
<protein>
    <submittedName>
        <fullName evidence="1">DUF2993 domain-containing protein</fullName>
    </submittedName>
</protein>
<organism evidence="1 2">
    <name type="scientific">Laspinema palackyanum D2a</name>
    <dbReference type="NCBI Taxonomy" id="2953684"/>
    <lineage>
        <taxon>Bacteria</taxon>
        <taxon>Bacillati</taxon>
        <taxon>Cyanobacteriota</taxon>
        <taxon>Cyanophyceae</taxon>
        <taxon>Oscillatoriophycideae</taxon>
        <taxon>Oscillatoriales</taxon>
        <taxon>Laspinemataceae</taxon>
        <taxon>Laspinema</taxon>
        <taxon>Laspinema palackyanum</taxon>
    </lineage>
</organism>
<reference evidence="1 2" key="1">
    <citation type="journal article" date="2022" name="Front. Microbiol.">
        <title>High genomic differentiation and limited gene flow indicate recent cryptic speciation within the genus Laspinema (cyanobacteria).</title>
        <authorList>
            <person name="Stanojkovic A."/>
            <person name="Skoupy S."/>
            <person name="Skaloud P."/>
            <person name="Dvorak P."/>
        </authorList>
    </citation>
    <scope>NUCLEOTIDE SEQUENCE [LARGE SCALE GENOMIC DNA]</scope>
    <source>
        <strain evidence="1 2">D2a</strain>
    </source>
</reference>
<accession>A0ABT2MUP8</accession>
<sequence>MELLTLVLTGILTLVSPVGVTFDNIAEGDIREALHDAEQLEVRLDNAPNYSLLTGNIQRLRFAGRGLYVTPELRIDTVEIESDPIAVDINRLNQEDRRSIPRFLREPLQGAMRVVITEADLNRALRSPSAAEPLRELGIGITGTNDPEAQRDPQRFQIVNPEVEFLANNRVRFQLEIADRRDNESVEIVVETGLASINGARIQAVNPTIWINNEEAPTQILTIFSRILDRALDLRKYEDRGLFARFLKFELDGDRLEVAAFIRIDQPDALSVLTRE</sequence>
<dbReference type="EMBL" id="JAMXFF010000022">
    <property type="protein sequence ID" value="MCT7967710.1"/>
    <property type="molecule type" value="Genomic_DNA"/>
</dbReference>
<dbReference type="Proteomes" id="UP001525890">
    <property type="component" value="Unassembled WGS sequence"/>
</dbReference>
<dbReference type="RefSeq" id="WP_368007277.1">
    <property type="nucleotide sequence ID" value="NZ_JAMXFF010000022.1"/>
</dbReference>
<comment type="caution">
    <text evidence="1">The sequence shown here is derived from an EMBL/GenBank/DDBJ whole genome shotgun (WGS) entry which is preliminary data.</text>
</comment>
<proteinExistence type="predicted"/>
<dbReference type="Pfam" id="PF11209">
    <property type="entry name" value="LmeA"/>
    <property type="match status" value="1"/>
</dbReference>
<evidence type="ECO:0000313" key="1">
    <source>
        <dbReference type="EMBL" id="MCT7967710.1"/>
    </source>
</evidence>
<name>A0ABT2MUP8_9CYAN</name>
<dbReference type="InterPro" id="IPR021373">
    <property type="entry name" value="DUF2993"/>
</dbReference>
<gene>
    <name evidence="1" type="ORF">NG799_15315</name>
</gene>
<evidence type="ECO:0000313" key="2">
    <source>
        <dbReference type="Proteomes" id="UP001525890"/>
    </source>
</evidence>